<accession>A0ABN6TUM4</accession>
<organism evidence="4 5">
    <name type="scientific">Nocardia sputorum</name>
    <dbReference type="NCBI Taxonomy" id="2984338"/>
    <lineage>
        <taxon>Bacteria</taxon>
        <taxon>Bacillati</taxon>
        <taxon>Actinomycetota</taxon>
        <taxon>Actinomycetes</taxon>
        <taxon>Mycobacteriales</taxon>
        <taxon>Nocardiaceae</taxon>
        <taxon>Nocardia</taxon>
    </lineage>
</organism>
<feature type="region of interest" description="Disordered" evidence="1">
    <location>
        <begin position="357"/>
        <end position="417"/>
    </location>
</feature>
<dbReference type="Proteomes" id="UP001317870">
    <property type="component" value="Chromosome"/>
</dbReference>
<dbReference type="InterPro" id="IPR003399">
    <property type="entry name" value="Mce/MlaD"/>
</dbReference>
<evidence type="ECO:0000259" key="3">
    <source>
        <dbReference type="Pfam" id="PF11887"/>
    </source>
</evidence>
<protein>
    <submittedName>
        <fullName evidence="4">Mammalian cell entry protein</fullName>
    </submittedName>
</protein>
<reference evidence="4 5" key="1">
    <citation type="submission" date="2022-11" db="EMBL/GenBank/DDBJ databases">
        <title>Genome Sequencing of Nocardia sp. ON39_IFM12276 and assembly.</title>
        <authorList>
            <person name="Shimojima M."/>
            <person name="Toyokawa M."/>
            <person name="Uesaka K."/>
        </authorList>
    </citation>
    <scope>NUCLEOTIDE SEQUENCE [LARGE SCALE GENOMIC DNA]</scope>
    <source>
        <strain evidence="4 5">IFM 12276</strain>
    </source>
</reference>
<dbReference type="NCBIfam" id="TIGR00996">
    <property type="entry name" value="Mtu_fam_mce"/>
    <property type="match status" value="1"/>
</dbReference>
<evidence type="ECO:0000313" key="4">
    <source>
        <dbReference type="EMBL" id="BDT97221.1"/>
    </source>
</evidence>
<dbReference type="EMBL" id="AP026978">
    <property type="protein sequence ID" value="BDT97221.1"/>
    <property type="molecule type" value="Genomic_DNA"/>
</dbReference>
<feature type="compositionally biased region" description="Pro residues" evidence="1">
    <location>
        <begin position="373"/>
        <end position="396"/>
    </location>
</feature>
<evidence type="ECO:0000256" key="1">
    <source>
        <dbReference type="SAM" id="MobiDB-lite"/>
    </source>
</evidence>
<proteinExistence type="predicted"/>
<feature type="domain" description="Mce/MlaD" evidence="2">
    <location>
        <begin position="46"/>
        <end position="119"/>
    </location>
</feature>
<sequence>MMPTRRMRRTAAVAAGLAVALGVSGCQWDGLNSLPMPGTEGTGPGSYEVRIQMPNVTTLTRNSPVRVHDVTVGTVAGIEVEDWHALVTVRLNPDVHLPANAVAKIGQTSLLGSNHLELAEPTDQAPQGQLQAGDVIPLGRAGTFPTTEQVLSSLSVVLNGGGVAQLETITHELNSALTGREEAIRDLLPQLNELTTNLDRQTGDIIAAMSGLDRLGGQLAEQRDVVAAAIEQIHPALTVLADRRANITRAITALGELSDVVRRIVDASGEDLKANLRSLVPVLKSLSDTGSDLTEALKILATFPFPMKNLDHAIKGDYLNLFMTVDITGKRLDSNFLTGTPLGGRFGGVEGALGSFAPGTAAQNGDPATGPLQAPPPAASQPAPTIPGLPPIPGIPAIPGLTVPMPGNTAPEGGPGQ</sequence>
<evidence type="ECO:0000313" key="5">
    <source>
        <dbReference type="Proteomes" id="UP001317870"/>
    </source>
</evidence>
<dbReference type="PANTHER" id="PTHR33371">
    <property type="entry name" value="INTERMEMBRANE PHOSPHOLIPID TRANSPORT SYSTEM BINDING PROTEIN MLAD-RELATED"/>
    <property type="match status" value="1"/>
</dbReference>
<dbReference type="InterPro" id="IPR052336">
    <property type="entry name" value="MlaD_Phospholipid_Transporter"/>
</dbReference>
<dbReference type="Pfam" id="PF11887">
    <property type="entry name" value="Mce4_CUP1"/>
    <property type="match status" value="1"/>
</dbReference>
<dbReference type="PROSITE" id="PS51257">
    <property type="entry name" value="PROKAR_LIPOPROTEIN"/>
    <property type="match status" value="1"/>
</dbReference>
<keyword evidence="5" id="KW-1185">Reference proteome</keyword>
<dbReference type="InterPro" id="IPR024516">
    <property type="entry name" value="Mce_C"/>
</dbReference>
<dbReference type="InterPro" id="IPR005693">
    <property type="entry name" value="Mce"/>
</dbReference>
<evidence type="ECO:0000259" key="2">
    <source>
        <dbReference type="Pfam" id="PF02470"/>
    </source>
</evidence>
<dbReference type="RefSeq" id="WP_228829719.1">
    <property type="nucleotide sequence ID" value="NZ_AP026976.1"/>
</dbReference>
<gene>
    <name evidence="4" type="ORF">IFM12276_02500</name>
</gene>
<dbReference type="PANTHER" id="PTHR33371:SF15">
    <property type="entry name" value="LIPOPROTEIN LPRN"/>
    <property type="match status" value="1"/>
</dbReference>
<feature type="domain" description="Mammalian cell entry C-terminal" evidence="3">
    <location>
        <begin position="129"/>
        <end position="303"/>
    </location>
</feature>
<name>A0ABN6TUM4_9NOCA</name>
<dbReference type="Pfam" id="PF02470">
    <property type="entry name" value="MlaD"/>
    <property type="match status" value="1"/>
</dbReference>